<dbReference type="PANTHER" id="PTHR40518">
    <property type="entry name" value="ACETOACETATE DECARBOXYLASE"/>
    <property type="match status" value="1"/>
</dbReference>
<protein>
    <recommendedName>
        <fullName evidence="3">Acetoacetate decarboxylase</fullName>
    </recommendedName>
</protein>
<comment type="caution">
    <text evidence="1">The sequence shown here is derived from an EMBL/GenBank/DDBJ whole genome shotgun (WGS) entry which is preliminary data.</text>
</comment>
<dbReference type="InterPro" id="IPR023375">
    <property type="entry name" value="ADC_dom_sf"/>
</dbReference>
<gene>
    <name evidence="1" type="ORF">PG991_004312</name>
</gene>
<dbReference type="SUPFAM" id="SSF160104">
    <property type="entry name" value="Acetoacetate decarboxylase-like"/>
    <property type="match status" value="1"/>
</dbReference>
<proteinExistence type="predicted"/>
<evidence type="ECO:0000313" key="1">
    <source>
        <dbReference type="EMBL" id="KAK8027256.1"/>
    </source>
</evidence>
<reference evidence="1 2" key="1">
    <citation type="submission" date="2023-01" db="EMBL/GenBank/DDBJ databases">
        <title>Analysis of 21 Apiospora genomes using comparative genomics revels a genus with tremendous synthesis potential of carbohydrate active enzymes and secondary metabolites.</title>
        <authorList>
            <person name="Sorensen T."/>
        </authorList>
    </citation>
    <scope>NUCLEOTIDE SEQUENCE [LARGE SCALE GENOMIC DNA]</scope>
    <source>
        <strain evidence="1 2">CBS 20057</strain>
    </source>
</reference>
<keyword evidence="2" id="KW-1185">Reference proteome</keyword>
<dbReference type="PANTHER" id="PTHR40518:SF1">
    <property type="entry name" value="ACETOACETATE DECARBOXYLASE"/>
    <property type="match status" value="1"/>
</dbReference>
<accession>A0ABR1S6D3</accession>
<dbReference type="Proteomes" id="UP001396898">
    <property type="component" value="Unassembled WGS sequence"/>
</dbReference>
<sequence>MEDGPIVPVPAPWKLKGTVYMVTFWAQGGKLPDFTYSRLEAGSDFSDPTQSGEHLGGLSQFQIIRYTETPVGPYDELIICPGFFKYPTPEDGQIKTKSSARITRIYVSQKYTCWNGRKNWNIPKHLARFEFNDLPDGSTTVKVYPHDTSDDVAETSASDSPFFQATITPLKWAPSFPLSLNLLKYIGIDASLVQPPLPTGDGSQKELPGTKHWSKVAPGQKTKKACLAWVDMSQGNERETQRVGYENFWPGLGRWQLGLKMEDADIEFGEPVYWNPAQYKL</sequence>
<evidence type="ECO:0000313" key="2">
    <source>
        <dbReference type="Proteomes" id="UP001396898"/>
    </source>
</evidence>
<dbReference type="Gene3D" id="2.40.400.10">
    <property type="entry name" value="Acetoacetate decarboxylase-like"/>
    <property type="match status" value="1"/>
</dbReference>
<organism evidence="1 2">
    <name type="scientific">Apiospora marii</name>
    <dbReference type="NCBI Taxonomy" id="335849"/>
    <lineage>
        <taxon>Eukaryota</taxon>
        <taxon>Fungi</taxon>
        <taxon>Dikarya</taxon>
        <taxon>Ascomycota</taxon>
        <taxon>Pezizomycotina</taxon>
        <taxon>Sordariomycetes</taxon>
        <taxon>Xylariomycetidae</taxon>
        <taxon>Amphisphaeriales</taxon>
        <taxon>Apiosporaceae</taxon>
        <taxon>Apiospora</taxon>
    </lineage>
</organism>
<evidence type="ECO:0008006" key="3">
    <source>
        <dbReference type="Google" id="ProtNLM"/>
    </source>
</evidence>
<dbReference type="EMBL" id="JAQQWI010000007">
    <property type="protein sequence ID" value="KAK8027256.1"/>
    <property type="molecule type" value="Genomic_DNA"/>
</dbReference>
<name>A0ABR1S6D3_9PEZI</name>